<proteinExistence type="predicted"/>
<geneLocation type="plasmid" evidence="2">
    <name>pLTMV-6</name>
</geneLocation>
<name>A0A445PPI1_9ZZZZ</name>
<organism evidence="2">
    <name type="scientific">viral metagenome</name>
    <dbReference type="NCBI Taxonomy" id="1070528"/>
    <lineage>
        <taxon>unclassified sequences</taxon>
        <taxon>metagenomes</taxon>
        <taxon>organismal metagenomes</taxon>
    </lineage>
</organism>
<dbReference type="EMBL" id="LT991975">
    <property type="protein sequence ID" value="SPK69878.1"/>
    <property type="molecule type" value="Genomic_DNA"/>
</dbReference>
<evidence type="ECO:0000256" key="1">
    <source>
        <dbReference type="SAM" id="MobiDB-lite"/>
    </source>
</evidence>
<feature type="region of interest" description="Disordered" evidence="1">
    <location>
        <begin position="1"/>
        <end position="22"/>
    </location>
</feature>
<keyword evidence="2" id="KW-0614">Plasmid</keyword>
<reference evidence="2" key="1">
    <citation type="submission" date="2018-01" db="EMBL/GenBank/DDBJ databases">
        <authorList>
            <person name="Dyall-Smith M."/>
        </authorList>
    </citation>
    <scope>NUCLEOTIDE SEQUENCE</scope>
</reference>
<sequence>MIRSITGMSGTKDDADSTSLSLSDSDDLVQKKRIKEILNLRHSYITARHEMQSSVRTGKLSNADGAELLKSRLDSFLLDIRPIILQSEHSNLWTTDHIGTIELQQRRTTTGGHCGAEVMVTADEIDINGLSQLLKINATFDRKWRRVHKHHGDRFSDRVGEVVDQSGLPDHTAVIDYRVFDEAFTKANDVLADLGLDVGLNENTDEAVDFDYSDLI</sequence>
<gene>
    <name evidence="2" type="ORF">LTMETV_008</name>
</gene>
<evidence type="ECO:0000313" key="2">
    <source>
        <dbReference type="EMBL" id="SPK69878.1"/>
    </source>
</evidence>
<dbReference type="AlphaFoldDB" id="A0A445PPI1"/>
<protein>
    <submittedName>
        <fullName evidence="2">Uncharacterized protein R5</fullName>
    </submittedName>
</protein>
<accession>A0A445PPI1</accession>